<gene>
    <name evidence="3" type="primary">CXHXorf58</name>
</gene>
<keyword evidence="2" id="KW-1185">Reference proteome</keyword>
<dbReference type="PANTHER" id="PTHR33504">
    <property type="entry name" value="NADH DEHYDROGENASE (UBIQUINONE) 1 BETA SUBCOMPLEX, 4"/>
    <property type="match status" value="1"/>
</dbReference>
<evidence type="ECO:0000256" key="1">
    <source>
        <dbReference type="SAM" id="MobiDB-lite"/>
    </source>
</evidence>
<feature type="region of interest" description="Disordered" evidence="1">
    <location>
        <begin position="61"/>
        <end position="99"/>
    </location>
</feature>
<dbReference type="RefSeq" id="XP_060038666.1">
    <property type="nucleotide sequence ID" value="XM_060182683.1"/>
</dbReference>
<name>A0ABM3WQ19_ERIEU</name>
<evidence type="ECO:0000313" key="3">
    <source>
        <dbReference type="RefSeq" id="XP_060038666.1"/>
    </source>
</evidence>
<dbReference type="PANTHER" id="PTHR33504:SF1">
    <property type="entry name" value="FAMILY WITH SEQUENCE SIMILARITY 90, MEMBER A1B"/>
    <property type="match status" value="1"/>
</dbReference>
<reference evidence="3" key="1">
    <citation type="submission" date="2025-08" db="UniProtKB">
        <authorList>
            <consortium name="RefSeq"/>
        </authorList>
    </citation>
    <scope>IDENTIFICATION</scope>
</reference>
<dbReference type="Proteomes" id="UP001652624">
    <property type="component" value="Chromosome X"/>
</dbReference>
<protein>
    <submittedName>
        <fullName evidence="3">Uncharacterized protein CXorf58 homolog</fullName>
    </submittedName>
</protein>
<accession>A0ABM3WQ19</accession>
<proteinExistence type="predicted"/>
<feature type="region of interest" description="Disordered" evidence="1">
    <location>
        <begin position="443"/>
        <end position="464"/>
    </location>
</feature>
<sequence>MSLAAAAPAGSPRPWPRPLWRGDYGGSVGSCFLKPQGDCGPGDDCLANSILRSHNTKAELEAASQNYPSREHTQARPRRGSAPAPEVARRRESACSVGARGREDRGALWRRSAASSRWESTFAPRLGSQRFRLGILFAEAAGRGRATGFQGLRKPRSRKQLSLGPGVISQKKYFNAWKMNSSARASEAISHHSVKPPLKRDEQSRLVDIINKNGQLSTKNLSASIIQYAWVSYLDRKVFRLLKQTICAVELYASYEILKNVSPTEAKLIKDPCMKCKIRFRFGGETFPPIIMFKIFLHTEGRGCKFINGKELFKSSGQAVADAYKIMGRRTFCRQIMEDDYLQQRFKITDEVDIVTLQDYMQYCSLLDKIPAYSGGKSNSWRRLNLENIPRTMMIYDIVNYAHSGIISKRLRKEMNYLLQKPKSKEMHLNQLRIISEVRFPLSSSRTRPSRRPPQAQSEVKHLGRRSKQALMKLEKIKKIYKIAKEKDDSATTKEKRVDLSKCKETLIFSTPSFDILQVEELPYEDLIKEEEEEEEEVFTWFQDVLVNPKSKYTTK</sequence>
<evidence type="ECO:0000313" key="2">
    <source>
        <dbReference type="Proteomes" id="UP001652624"/>
    </source>
</evidence>
<dbReference type="GeneID" id="132535757"/>
<organism evidence="2 3">
    <name type="scientific">Erinaceus europaeus</name>
    <name type="common">Western European hedgehog</name>
    <dbReference type="NCBI Taxonomy" id="9365"/>
    <lineage>
        <taxon>Eukaryota</taxon>
        <taxon>Metazoa</taxon>
        <taxon>Chordata</taxon>
        <taxon>Craniata</taxon>
        <taxon>Vertebrata</taxon>
        <taxon>Euteleostomi</taxon>
        <taxon>Mammalia</taxon>
        <taxon>Eutheria</taxon>
        <taxon>Laurasiatheria</taxon>
        <taxon>Eulipotyphla</taxon>
        <taxon>Erinaceidae</taxon>
        <taxon>Erinaceinae</taxon>
        <taxon>Erinaceus</taxon>
    </lineage>
</organism>